<protein>
    <recommendedName>
        <fullName evidence="1">RNA-dependent RNA polymerase</fullName>
        <ecNumber evidence="1">2.7.7.48</ecNumber>
    </recommendedName>
</protein>
<dbReference type="PANTHER" id="PTHR23079:SF14">
    <property type="entry name" value="RNA-DEPENDENT RNA POLYMERASE"/>
    <property type="match status" value="1"/>
</dbReference>
<evidence type="ECO:0000313" key="5">
    <source>
        <dbReference type="Proteomes" id="UP000078576"/>
    </source>
</evidence>
<dbReference type="GO" id="GO:0003968">
    <property type="term" value="F:RNA-directed RNA polymerase activity"/>
    <property type="evidence" value="ECO:0007669"/>
    <property type="project" value="UniProtKB-KW"/>
</dbReference>
<feature type="domain" description="RDRP core" evidence="3">
    <location>
        <begin position="343"/>
        <end position="979"/>
    </location>
</feature>
<dbReference type="InterPro" id="IPR007855">
    <property type="entry name" value="RDRP"/>
</dbReference>
<accession>A0A194V9A1</accession>
<feature type="compositionally biased region" description="Polar residues" evidence="2">
    <location>
        <begin position="60"/>
        <end position="77"/>
    </location>
</feature>
<feature type="region of interest" description="Disordered" evidence="2">
    <location>
        <begin position="112"/>
        <end position="141"/>
    </location>
</feature>
<keyword evidence="5" id="KW-1185">Reference proteome</keyword>
<evidence type="ECO:0000256" key="1">
    <source>
        <dbReference type="RuleBase" id="RU363098"/>
    </source>
</evidence>
<evidence type="ECO:0000313" key="4">
    <source>
        <dbReference type="EMBL" id="KUI60592.1"/>
    </source>
</evidence>
<feature type="region of interest" description="Disordered" evidence="2">
    <location>
        <begin position="196"/>
        <end position="226"/>
    </location>
</feature>
<gene>
    <name evidence="4" type="ORF">VP1G_07788</name>
</gene>
<dbReference type="AlphaFoldDB" id="A0A194V9A1"/>
<name>A0A194V9A1_CYTMA</name>
<keyword evidence="1 4" id="KW-0696">RNA-directed RNA polymerase</keyword>
<dbReference type="EMBL" id="KN714754">
    <property type="protein sequence ID" value="KUI60592.1"/>
    <property type="molecule type" value="Genomic_DNA"/>
</dbReference>
<dbReference type="GO" id="GO:0030422">
    <property type="term" value="P:siRNA processing"/>
    <property type="evidence" value="ECO:0007669"/>
    <property type="project" value="TreeGrafter"/>
</dbReference>
<sequence length="1224" mass="137996">MPPKDLAIRQRGTQRSGLEAPQSHRAIDDVPIRNSFTPSRHTAGPSTARPALASARRPTELSQRSRYPTLPTESYMNPANAGRQRPSLQTSVSQPQHVVDSVTASASWDLDAAESSALSQPESSCVEDDESGDDPYSPTLSDLDALEVSIHEYEHQSSQAETASSQSSSQDVTASVAATASCTVAEPRFTQTASSANYNKYGESPSSTPTSIASLPSSTEDLGQSSSSSIEDRLRLVWPKHPQAGLANAPLVVLWELTRVALHCDVDLAHVDLRYAESWNNQNTLWDVLKIHPSFKGKRFPIKSDPLAWRDGLHHNFESDGGTAVLLTATMHATKTRVGPAMRLELHPLKREPSSRLFRRFGSDRFLEVRVPSVDSWLPDGEAVVASWLATQSHPLIGRQWSAFFIRDRSEKTLDPNAKEGPEAKVIFNDRVLFFAESGKDLKARPLRYIPPKSECKVVRSACARNRMLDWLLSFEMNRKESYLKLFSRIALGLSKTSPVLVLEKHQILRQSKDLEAPDGEPMNDGVGRISPSLMRKVRDELGLQSIPSAVQGRLGSAKGMWLIDMTDQSHQDWIETYPKQEKWECNWSDEDHRTLEIRSWSMNLTSASLNRQFLPILEDRANDVDRIRKVFVRNMDIKSEEENESLKLALQHLELFRKWIRESNQSNSLRLSTRGIPFLASLPDSPEDIMSFLVDGGFDPMKLKFLQTLAFQLQKQKGDKIKEALNIKIKKSTYAYMVVDFWGILEPDEVHLCFSSKFNDGTDELSDLDGLDILVGRCPAHLPSDIQKVRATFKPELRHLRDVIIFSSKGDIPLASKLSGGDYDGDHAWVCWDPDIVGNFENAAVPPKPDFSPYIQKDRDRLSDLRAQYGRDQYIDAMVEKAFGFSLKPKLLGPCTSFKEKLAYDLNAVSNEKVIKLSWLLAELADQPKQGILFGREEWNRFRVDVVGSRRELPLPTYKKTNGFTRGPGAKHIIDYLTHASKTVVDGALTDLYKFMEASQASFIDRDVAGYWEQFERTFGNPDRRGIPHAAWFLALRDGLRSDVEACHDEWRKAMASKNQVDYRTKVDYIYGIWRAIKPRIAPEEVSDPLADPARKFLLQDGVVVPELSQWELLKASWAYKHYHHQRPYLGRFVWQMAGRQLQAIKALAVQSRPAGDAVPIVVVPNMYAALRPDNTYIKRLMAREDGGEEEEEDDDGGCWDSADRCGGLDNLAWMNSQLSEEF</sequence>
<dbReference type="InterPro" id="IPR057596">
    <property type="entry name" value="RDRP_core"/>
</dbReference>
<dbReference type="PANTHER" id="PTHR23079">
    <property type="entry name" value="RNA-DEPENDENT RNA POLYMERASE"/>
    <property type="match status" value="1"/>
</dbReference>
<dbReference type="STRING" id="694573.A0A194V9A1"/>
<organism evidence="4 5">
    <name type="scientific">Cytospora mali</name>
    <name type="common">Apple Valsa canker fungus</name>
    <name type="synonym">Valsa mali</name>
    <dbReference type="NCBI Taxonomy" id="578113"/>
    <lineage>
        <taxon>Eukaryota</taxon>
        <taxon>Fungi</taxon>
        <taxon>Dikarya</taxon>
        <taxon>Ascomycota</taxon>
        <taxon>Pezizomycotina</taxon>
        <taxon>Sordariomycetes</taxon>
        <taxon>Sordariomycetidae</taxon>
        <taxon>Diaporthales</taxon>
        <taxon>Cytosporaceae</taxon>
        <taxon>Cytospora</taxon>
    </lineage>
</organism>
<dbReference type="EC" id="2.7.7.48" evidence="1"/>
<reference evidence="5" key="1">
    <citation type="submission" date="2014-12" db="EMBL/GenBank/DDBJ databases">
        <title>Genome Sequence of Valsa Canker Pathogens Uncovers a Specific Adaption of Colonization on Woody Bark.</title>
        <authorList>
            <person name="Yin Z."/>
            <person name="Liu H."/>
            <person name="Gao X."/>
            <person name="Li Z."/>
            <person name="Song N."/>
            <person name="Ke X."/>
            <person name="Dai Q."/>
            <person name="Wu Y."/>
            <person name="Sun Y."/>
            <person name="Xu J.-R."/>
            <person name="Kang Z.K."/>
            <person name="Wang L."/>
            <person name="Huang L."/>
        </authorList>
    </citation>
    <scope>NUCLEOTIDE SEQUENCE [LARGE SCALE GENOMIC DNA]</scope>
    <source>
        <strain evidence="5">SXYL134</strain>
    </source>
</reference>
<keyword evidence="1" id="KW-0808">Transferase</keyword>
<dbReference type="GO" id="GO:0031380">
    <property type="term" value="C:nuclear RNA-directed RNA polymerase complex"/>
    <property type="evidence" value="ECO:0007669"/>
    <property type="project" value="TreeGrafter"/>
</dbReference>
<dbReference type="Pfam" id="PF05183">
    <property type="entry name" value="RdRP"/>
    <property type="match status" value="1"/>
</dbReference>
<dbReference type="Gene3D" id="1.10.8.790">
    <property type="entry name" value="RNA-dependent RNA polymerase, slab domain, helical subdomain-like"/>
    <property type="match status" value="1"/>
</dbReference>
<evidence type="ECO:0000259" key="3">
    <source>
        <dbReference type="Pfam" id="PF05183"/>
    </source>
</evidence>
<comment type="catalytic activity">
    <reaction evidence="1">
        <text>RNA(n) + a ribonucleoside 5'-triphosphate = RNA(n+1) + diphosphate</text>
        <dbReference type="Rhea" id="RHEA:21248"/>
        <dbReference type="Rhea" id="RHEA-COMP:14527"/>
        <dbReference type="Rhea" id="RHEA-COMP:17342"/>
        <dbReference type="ChEBI" id="CHEBI:33019"/>
        <dbReference type="ChEBI" id="CHEBI:61557"/>
        <dbReference type="ChEBI" id="CHEBI:140395"/>
        <dbReference type="EC" id="2.7.7.48"/>
    </reaction>
</comment>
<proteinExistence type="inferred from homology"/>
<dbReference type="OrthoDB" id="10055769at2759"/>
<keyword evidence="1" id="KW-0694">RNA-binding</keyword>
<evidence type="ECO:0000256" key="2">
    <source>
        <dbReference type="SAM" id="MobiDB-lite"/>
    </source>
</evidence>
<comment type="similarity">
    <text evidence="1">Belongs to the RdRP family.</text>
</comment>
<feature type="region of interest" description="Disordered" evidence="2">
    <location>
        <begin position="1"/>
        <end position="100"/>
    </location>
</feature>
<feature type="compositionally biased region" description="Polar residues" evidence="2">
    <location>
        <begin position="86"/>
        <end position="100"/>
    </location>
</feature>
<keyword evidence="1" id="KW-0548">Nucleotidyltransferase</keyword>
<dbReference type="GO" id="GO:0003723">
    <property type="term" value="F:RNA binding"/>
    <property type="evidence" value="ECO:0007669"/>
    <property type="project" value="UniProtKB-KW"/>
</dbReference>
<dbReference type="Proteomes" id="UP000078576">
    <property type="component" value="Unassembled WGS sequence"/>
</dbReference>